<dbReference type="EMBL" id="ACIO01000059">
    <property type="protein sequence ID" value="EFD00954.1"/>
    <property type="molecule type" value="Genomic_DNA"/>
</dbReference>
<comment type="caution">
    <text evidence="1">The sequence shown here is derived from an EMBL/GenBank/DDBJ whole genome shotgun (WGS) entry which is preliminary data.</text>
</comment>
<accession>D3AB54</accession>
<reference evidence="1 2" key="1">
    <citation type="submission" date="2010-01" db="EMBL/GenBank/DDBJ databases">
        <authorList>
            <person name="Weinstock G."/>
            <person name="Sodergren E."/>
            <person name="Clifton S."/>
            <person name="Fulton L."/>
            <person name="Fulton B."/>
            <person name="Courtney L."/>
            <person name="Fronick C."/>
            <person name="Harrison M."/>
            <person name="Strong C."/>
            <person name="Farmer C."/>
            <person name="Delahaunty K."/>
            <person name="Markovic C."/>
            <person name="Hall O."/>
            <person name="Minx P."/>
            <person name="Tomlinson C."/>
            <person name="Mitreva M."/>
            <person name="Nelson J."/>
            <person name="Hou S."/>
            <person name="Wollam A."/>
            <person name="Pepin K.H."/>
            <person name="Johnson M."/>
            <person name="Bhonagiri V."/>
            <person name="Nash W.E."/>
            <person name="Warren W."/>
            <person name="Chinwalla A."/>
            <person name="Mardis E.R."/>
            <person name="Wilson R.K."/>
        </authorList>
    </citation>
    <scope>NUCLEOTIDE SEQUENCE [LARGE SCALE GENOMIC DNA]</scope>
    <source>
        <strain evidence="1 2">DSM 13479</strain>
    </source>
</reference>
<name>D3AB54_9FIRM</name>
<evidence type="ECO:0000313" key="1">
    <source>
        <dbReference type="EMBL" id="EFD00954.1"/>
    </source>
</evidence>
<gene>
    <name evidence="1" type="ORF">CLOSTHATH_00825</name>
</gene>
<dbReference type="Proteomes" id="UP000004968">
    <property type="component" value="Unassembled WGS sequence"/>
</dbReference>
<organism evidence="1 2">
    <name type="scientific">Hungatella hathewayi DSM 13479</name>
    <dbReference type="NCBI Taxonomy" id="566550"/>
    <lineage>
        <taxon>Bacteria</taxon>
        <taxon>Bacillati</taxon>
        <taxon>Bacillota</taxon>
        <taxon>Clostridia</taxon>
        <taxon>Lachnospirales</taxon>
        <taxon>Lachnospiraceae</taxon>
        <taxon>Hungatella</taxon>
    </lineage>
</organism>
<dbReference type="HOGENOM" id="CLU_2973289_0_0_9"/>
<proteinExistence type="predicted"/>
<protein>
    <submittedName>
        <fullName evidence="1">Uncharacterized protein</fullName>
    </submittedName>
</protein>
<sequence>MPLFLGFHAHFSGVFLFLSVTKTNPGSHPLFLYFHPPQSSFIMKLAVRTSFYESGVSL</sequence>
<dbReference type="AlphaFoldDB" id="D3AB54"/>
<evidence type="ECO:0000313" key="2">
    <source>
        <dbReference type="Proteomes" id="UP000004968"/>
    </source>
</evidence>